<name>A0A6C0ATP4_9ZZZZ</name>
<evidence type="ECO:0000256" key="1">
    <source>
        <dbReference type="SAM" id="Phobius"/>
    </source>
</evidence>
<keyword evidence="1" id="KW-1133">Transmembrane helix</keyword>
<keyword evidence="1" id="KW-0812">Transmembrane</keyword>
<sequence>MDEQQNTINALFGPLPKDYCLYFYILTVLNFIVLIIFIVSSLYIGFTEKKKMEYFIQVLSLAMIYFVVYFQNRLMSTICYSALE</sequence>
<feature type="transmembrane region" description="Helical" evidence="1">
    <location>
        <begin position="52"/>
        <end position="70"/>
    </location>
</feature>
<accession>A0A6C0ATP4</accession>
<dbReference type="EMBL" id="MN738751">
    <property type="protein sequence ID" value="QHS83297.1"/>
    <property type="molecule type" value="Genomic_DNA"/>
</dbReference>
<proteinExistence type="predicted"/>
<organism evidence="2">
    <name type="scientific">viral metagenome</name>
    <dbReference type="NCBI Taxonomy" id="1070528"/>
    <lineage>
        <taxon>unclassified sequences</taxon>
        <taxon>metagenomes</taxon>
        <taxon>organismal metagenomes</taxon>
    </lineage>
</organism>
<keyword evidence="1" id="KW-0472">Membrane</keyword>
<feature type="transmembrane region" description="Helical" evidence="1">
    <location>
        <begin position="21"/>
        <end position="46"/>
    </location>
</feature>
<reference evidence="2" key="1">
    <citation type="journal article" date="2020" name="Nature">
        <title>Giant virus diversity and host interactions through global metagenomics.</title>
        <authorList>
            <person name="Schulz F."/>
            <person name="Roux S."/>
            <person name="Paez-Espino D."/>
            <person name="Jungbluth S."/>
            <person name="Walsh D.A."/>
            <person name="Denef V.J."/>
            <person name="McMahon K.D."/>
            <person name="Konstantinidis K.T."/>
            <person name="Eloe-Fadrosh E.A."/>
            <person name="Kyrpides N.C."/>
            <person name="Woyke T."/>
        </authorList>
    </citation>
    <scope>NUCLEOTIDE SEQUENCE</scope>
    <source>
        <strain evidence="2">GVMAG-S-ERX555943-30</strain>
    </source>
</reference>
<protein>
    <submittedName>
        <fullName evidence="2">Uncharacterized protein</fullName>
    </submittedName>
</protein>
<dbReference type="AlphaFoldDB" id="A0A6C0ATP4"/>
<evidence type="ECO:0000313" key="2">
    <source>
        <dbReference type="EMBL" id="QHS83297.1"/>
    </source>
</evidence>